<sequence>MVLCLGITSVDRLLLGDTYSLSQSQTINFTQQSLRQRANSTNGMTNPMGPGNQFGPGGPMNTNNMAPRHLSPQALEHQKLLQQQMLRAQQVQQHVRPMMMRPHNMYMMQQQHMTARGVYPRQQTTMSSMDNMPPQGGNNEWRHMLMTQQQSANFNQQMRPNFLKVLT</sequence>
<accession>A0ACB9SUM2</accession>
<comment type="caution">
    <text evidence="1">The sequence shown here is derived from an EMBL/GenBank/DDBJ whole genome shotgun (WGS) entry which is preliminary data.</text>
</comment>
<evidence type="ECO:0000313" key="2">
    <source>
        <dbReference type="Proteomes" id="UP001056778"/>
    </source>
</evidence>
<dbReference type="Proteomes" id="UP001056778">
    <property type="component" value="Chromosome 7"/>
</dbReference>
<evidence type="ECO:0000313" key="1">
    <source>
        <dbReference type="EMBL" id="KAI4457396.1"/>
    </source>
</evidence>
<protein>
    <submittedName>
        <fullName evidence="1">Maml-1 domain</fullName>
    </submittedName>
</protein>
<organism evidence="1 2">
    <name type="scientific">Holotrichia oblita</name>
    <name type="common">Chafer beetle</name>
    <dbReference type="NCBI Taxonomy" id="644536"/>
    <lineage>
        <taxon>Eukaryota</taxon>
        <taxon>Metazoa</taxon>
        <taxon>Ecdysozoa</taxon>
        <taxon>Arthropoda</taxon>
        <taxon>Hexapoda</taxon>
        <taxon>Insecta</taxon>
        <taxon>Pterygota</taxon>
        <taxon>Neoptera</taxon>
        <taxon>Endopterygota</taxon>
        <taxon>Coleoptera</taxon>
        <taxon>Polyphaga</taxon>
        <taxon>Scarabaeiformia</taxon>
        <taxon>Scarabaeidae</taxon>
        <taxon>Melolonthinae</taxon>
        <taxon>Holotrichia</taxon>
    </lineage>
</organism>
<reference evidence="1" key="1">
    <citation type="submission" date="2022-04" db="EMBL/GenBank/DDBJ databases">
        <title>Chromosome-scale genome assembly of Holotrichia oblita Faldermann.</title>
        <authorList>
            <person name="Rongchong L."/>
        </authorList>
    </citation>
    <scope>NUCLEOTIDE SEQUENCE</scope>
    <source>
        <strain evidence="1">81SQS9</strain>
    </source>
</reference>
<keyword evidence="2" id="KW-1185">Reference proteome</keyword>
<dbReference type="EMBL" id="CM043021">
    <property type="protein sequence ID" value="KAI4457396.1"/>
    <property type="molecule type" value="Genomic_DNA"/>
</dbReference>
<name>A0ACB9SUM2_HOLOL</name>
<gene>
    <name evidence="1" type="ORF">MML48_7g00002057</name>
</gene>
<proteinExistence type="predicted"/>